<evidence type="ECO:0000313" key="18">
    <source>
        <dbReference type="Proteomes" id="UP001470230"/>
    </source>
</evidence>
<feature type="domain" description="Fungal lipase-type" evidence="16">
    <location>
        <begin position="62"/>
        <end position="181"/>
    </location>
</feature>
<comment type="caution">
    <text evidence="17">The sequence shown here is derived from an EMBL/GenBank/DDBJ whole genome shotgun (WGS) entry which is preliminary data.</text>
</comment>
<dbReference type="SUPFAM" id="SSF53474">
    <property type="entry name" value="alpha/beta-Hydrolases"/>
    <property type="match status" value="1"/>
</dbReference>
<evidence type="ECO:0000256" key="3">
    <source>
        <dbReference type="ARBA" id="ARBA00022475"/>
    </source>
</evidence>
<evidence type="ECO:0000256" key="9">
    <source>
        <dbReference type="ARBA" id="ARBA00022963"/>
    </source>
</evidence>
<evidence type="ECO:0000256" key="14">
    <source>
        <dbReference type="ARBA" id="ARBA00026104"/>
    </source>
</evidence>
<evidence type="ECO:0000256" key="11">
    <source>
        <dbReference type="ARBA" id="ARBA00023098"/>
    </source>
</evidence>
<dbReference type="InterPro" id="IPR029058">
    <property type="entry name" value="AB_hydrolase_fold"/>
</dbReference>
<evidence type="ECO:0000256" key="10">
    <source>
        <dbReference type="ARBA" id="ARBA00022989"/>
    </source>
</evidence>
<comment type="subcellular location">
    <subcellularLocation>
        <location evidence="2">Cell membrane</location>
        <topology evidence="2">Multi-pass membrane protein</topology>
    </subcellularLocation>
</comment>
<dbReference type="PANTHER" id="PTHR45792:SF8">
    <property type="entry name" value="DIACYLGLYCEROL LIPASE-ALPHA"/>
    <property type="match status" value="1"/>
</dbReference>
<evidence type="ECO:0000256" key="8">
    <source>
        <dbReference type="ARBA" id="ARBA00022837"/>
    </source>
</evidence>
<keyword evidence="9" id="KW-0442">Lipid degradation</keyword>
<keyword evidence="6" id="KW-0479">Metal-binding</keyword>
<dbReference type="Pfam" id="PF01764">
    <property type="entry name" value="Lipase_3"/>
    <property type="match status" value="1"/>
</dbReference>
<comment type="cofactor">
    <cofactor evidence="1">
        <name>Ca(2+)</name>
        <dbReference type="ChEBI" id="CHEBI:29108"/>
    </cofactor>
</comment>
<keyword evidence="10" id="KW-1133">Transmembrane helix</keyword>
<evidence type="ECO:0000256" key="12">
    <source>
        <dbReference type="ARBA" id="ARBA00023136"/>
    </source>
</evidence>
<reference evidence="17 18" key="1">
    <citation type="submission" date="2024-04" db="EMBL/GenBank/DDBJ databases">
        <title>Tritrichomonas musculus Genome.</title>
        <authorList>
            <person name="Alves-Ferreira E."/>
            <person name="Grigg M."/>
            <person name="Lorenzi H."/>
            <person name="Galac M."/>
        </authorList>
    </citation>
    <scope>NUCLEOTIDE SEQUENCE [LARGE SCALE GENOMIC DNA]</scope>
    <source>
        <strain evidence="17 18">EAF2021</strain>
    </source>
</reference>
<evidence type="ECO:0000256" key="2">
    <source>
        <dbReference type="ARBA" id="ARBA00004651"/>
    </source>
</evidence>
<keyword evidence="8" id="KW-0106">Calcium</keyword>
<proteinExistence type="predicted"/>
<dbReference type="InterPro" id="IPR052214">
    <property type="entry name" value="DAG_Lipase-Related"/>
</dbReference>
<keyword evidence="4" id="KW-0597">Phosphoprotein</keyword>
<name>A0ABR2HFI5_9EUKA</name>
<evidence type="ECO:0000256" key="4">
    <source>
        <dbReference type="ARBA" id="ARBA00022553"/>
    </source>
</evidence>
<keyword evidence="7" id="KW-0378">Hydrolase</keyword>
<feature type="signal peptide" evidence="15">
    <location>
        <begin position="1"/>
        <end position="22"/>
    </location>
</feature>
<evidence type="ECO:0000256" key="15">
    <source>
        <dbReference type="SAM" id="SignalP"/>
    </source>
</evidence>
<evidence type="ECO:0000256" key="1">
    <source>
        <dbReference type="ARBA" id="ARBA00001913"/>
    </source>
</evidence>
<keyword evidence="18" id="KW-1185">Reference proteome</keyword>
<dbReference type="InterPro" id="IPR002921">
    <property type="entry name" value="Fungal_lipase-type"/>
</dbReference>
<protein>
    <recommendedName>
        <fullName evidence="14">sn-1-specific diacylglycerol lipase</fullName>
        <ecNumber evidence="14">3.1.1.116</ecNumber>
    </recommendedName>
</protein>
<evidence type="ECO:0000256" key="5">
    <source>
        <dbReference type="ARBA" id="ARBA00022692"/>
    </source>
</evidence>
<dbReference type="Gene3D" id="3.40.50.1820">
    <property type="entry name" value="alpha/beta hydrolase"/>
    <property type="match status" value="1"/>
</dbReference>
<keyword evidence="11" id="KW-0443">Lipid metabolism</keyword>
<organism evidence="17 18">
    <name type="scientific">Tritrichomonas musculus</name>
    <dbReference type="NCBI Taxonomy" id="1915356"/>
    <lineage>
        <taxon>Eukaryota</taxon>
        <taxon>Metamonada</taxon>
        <taxon>Parabasalia</taxon>
        <taxon>Tritrichomonadida</taxon>
        <taxon>Tritrichomonadidae</taxon>
        <taxon>Tritrichomonas</taxon>
    </lineage>
</organism>
<evidence type="ECO:0000313" key="17">
    <source>
        <dbReference type="EMBL" id="KAK8846201.1"/>
    </source>
</evidence>
<accession>A0ABR2HFI5</accession>
<keyword evidence="5" id="KW-0812">Transmembrane</keyword>
<evidence type="ECO:0000256" key="7">
    <source>
        <dbReference type="ARBA" id="ARBA00022801"/>
    </source>
</evidence>
<comment type="catalytic activity">
    <reaction evidence="13">
        <text>a 1,2-diacyl-sn-glycerol + H2O = a 2-acylglycerol + a fatty acid + H(+)</text>
        <dbReference type="Rhea" id="RHEA:33275"/>
        <dbReference type="ChEBI" id="CHEBI:15377"/>
        <dbReference type="ChEBI" id="CHEBI:15378"/>
        <dbReference type="ChEBI" id="CHEBI:17389"/>
        <dbReference type="ChEBI" id="CHEBI:17815"/>
        <dbReference type="ChEBI" id="CHEBI:28868"/>
        <dbReference type="EC" id="3.1.1.116"/>
    </reaction>
    <physiologicalReaction direction="left-to-right" evidence="13">
        <dbReference type="Rhea" id="RHEA:33276"/>
    </physiologicalReaction>
</comment>
<keyword evidence="3" id="KW-1003">Cell membrane</keyword>
<evidence type="ECO:0000256" key="6">
    <source>
        <dbReference type="ARBA" id="ARBA00022723"/>
    </source>
</evidence>
<sequence length="312" mass="35773">MPTNVTDFSLSFLRLVFELVLITFNGDFSKFSGERYYYNPNTDVEQPAFYIYRMNEGNRLFIGTRGTHDINDATTDIEIREITTNRGTFFEGFYRSALYVYKYAYPFIKNHDGPVYFIGHSMGGGISTVLHCLAKFDFKNTKDINTIVFAPVPSISESLNKSYGDKIVTIINSDDAVPTISIGNIYALLVKYEPLIPLTKFPWTFIKDTVDTILSIVYHFTSVFTQKIFECLQRAIRTSIDELVAYANHDRKFLIRYPPGTVYQLFIDKPSYLNQSIIDPREKLNILSLSIHAFKAHKPAQYTQLLNVTLGD</sequence>
<dbReference type="EMBL" id="JAPFFF010000029">
    <property type="protein sequence ID" value="KAK8846201.1"/>
    <property type="molecule type" value="Genomic_DNA"/>
</dbReference>
<keyword evidence="12" id="KW-0472">Membrane</keyword>
<evidence type="ECO:0000256" key="13">
    <source>
        <dbReference type="ARBA" id="ARBA00024531"/>
    </source>
</evidence>
<feature type="chain" id="PRO_5047246954" description="sn-1-specific diacylglycerol lipase" evidence="15">
    <location>
        <begin position="23"/>
        <end position="312"/>
    </location>
</feature>
<dbReference type="EC" id="3.1.1.116" evidence="14"/>
<evidence type="ECO:0000259" key="16">
    <source>
        <dbReference type="Pfam" id="PF01764"/>
    </source>
</evidence>
<keyword evidence="15" id="KW-0732">Signal</keyword>
<gene>
    <name evidence="17" type="ORF">M9Y10_020207</name>
</gene>
<dbReference type="PANTHER" id="PTHR45792">
    <property type="entry name" value="DIACYLGLYCEROL LIPASE HOMOLOG-RELATED"/>
    <property type="match status" value="1"/>
</dbReference>
<dbReference type="Proteomes" id="UP001470230">
    <property type="component" value="Unassembled WGS sequence"/>
</dbReference>